<proteinExistence type="predicted"/>
<feature type="domain" description="HTH marR-type" evidence="1">
    <location>
        <begin position="3"/>
        <end position="138"/>
    </location>
</feature>
<dbReference type="InterPro" id="IPR039422">
    <property type="entry name" value="MarR/SlyA-like"/>
</dbReference>
<organism evidence="2 3">
    <name type="scientific">Candidatus Borkfalkia avistercoris</name>
    <dbReference type="NCBI Taxonomy" id="2838504"/>
    <lineage>
        <taxon>Bacteria</taxon>
        <taxon>Bacillati</taxon>
        <taxon>Bacillota</taxon>
        <taxon>Clostridia</taxon>
        <taxon>Christensenellales</taxon>
        <taxon>Christensenellaceae</taxon>
        <taxon>Candidatus Borkfalkia</taxon>
    </lineage>
</organism>
<dbReference type="InterPro" id="IPR036390">
    <property type="entry name" value="WH_DNA-bd_sf"/>
</dbReference>
<reference evidence="2" key="1">
    <citation type="journal article" date="2021" name="PeerJ">
        <title>Extensive microbial diversity within the chicken gut microbiome revealed by metagenomics and culture.</title>
        <authorList>
            <person name="Gilroy R."/>
            <person name="Ravi A."/>
            <person name="Getino M."/>
            <person name="Pursley I."/>
            <person name="Horton D.L."/>
            <person name="Alikhan N.F."/>
            <person name="Baker D."/>
            <person name="Gharbi K."/>
            <person name="Hall N."/>
            <person name="Watson M."/>
            <person name="Adriaenssens E.M."/>
            <person name="Foster-Nyarko E."/>
            <person name="Jarju S."/>
            <person name="Secka A."/>
            <person name="Antonio M."/>
            <person name="Oren A."/>
            <person name="Chaudhuri R.R."/>
            <person name="La Ragione R."/>
            <person name="Hildebrand F."/>
            <person name="Pallen M.J."/>
        </authorList>
    </citation>
    <scope>NUCLEOTIDE SEQUENCE</scope>
    <source>
        <strain evidence="2">CHK187-5294</strain>
    </source>
</reference>
<reference evidence="2" key="2">
    <citation type="submission" date="2021-04" db="EMBL/GenBank/DDBJ databases">
        <authorList>
            <person name="Gilroy R."/>
        </authorList>
    </citation>
    <scope>NUCLEOTIDE SEQUENCE</scope>
    <source>
        <strain evidence="2">CHK187-5294</strain>
    </source>
</reference>
<dbReference type="GO" id="GO:0006950">
    <property type="term" value="P:response to stress"/>
    <property type="evidence" value="ECO:0007669"/>
    <property type="project" value="TreeGrafter"/>
</dbReference>
<dbReference type="PANTHER" id="PTHR33164:SF43">
    <property type="entry name" value="HTH-TYPE TRANSCRIPTIONAL REPRESSOR YETL"/>
    <property type="match status" value="1"/>
</dbReference>
<dbReference type="InterPro" id="IPR036388">
    <property type="entry name" value="WH-like_DNA-bd_sf"/>
</dbReference>
<comment type="caution">
    <text evidence="2">The sequence shown here is derived from an EMBL/GenBank/DDBJ whole genome shotgun (WGS) entry which is preliminary data.</text>
</comment>
<dbReference type="InterPro" id="IPR000835">
    <property type="entry name" value="HTH_MarR-typ"/>
</dbReference>
<dbReference type="SMART" id="SM00347">
    <property type="entry name" value="HTH_MARR"/>
    <property type="match status" value="1"/>
</dbReference>
<dbReference type="CDD" id="cd00090">
    <property type="entry name" value="HTH_ARSR"/>
    <property type="match status" value="1"/>
</dbReference>
<evidence type="ECO:0000313" key="2">
    <source>
        <dbReference type="EMBL" id="HIZ04077.1"/>
    </source>
</evidence>
<dbReference type="InterPro" id="IPR011991">
    <property type="entry name" value="ArsR-like_HTH"/>
</dbReference>
<evidence type="ECO:0000259" key="1">
    <source>
        <dbReference type="PROSITE" id="PS50995"/>
    </source>
</evidence>
<dbReference type="AlphaFoldDB" id="A0A9D2D0D2"/>
<dbReference type="Pfam" id="PF12802">
    <property type="entry name" value="MarR_2"/>
    <property type="match status" value="1"/>
</dbReference>
<sequence>MDADLLMQEIYKIARRLGGMKIFNHNFPINNTEMQMMKEIVRVKEEGKRIISSDLAKALGVTRSAISQIVNKLEKEHLVERVPDEKDRKIAYIELSESALGVYDGLKRKISRVMSEVIRKMGEEKVRSFIEGASEFSKAVDEAVAEMGDADISGLEEKVLTARSRRGGAKVR</sequence>
<dbReference type="SUPFAM" id="SSF46785">
    <property type="entry name" value="Winged helix' DNA-binding domain"/>
    <property type="match status" value="1"/>
</dbReference>
<accession>A0A9D2D0D2</accession>
<gene>
    <name evidence="2" type="ORF">H9727_07305</name>
</gene>
<dbReference type="PRINTS" id="PR00598">
    <property type="entry name" value="HTHMARR"/>
</dbReference>
<name>A0A9D2D0D2_9FIRM</name>
<dbReference type="EMBL" id="DXCL01000043">
    <property type="protein sequence ID" value="HIZ04077.1"/>
    <property type="molecule type" value="Genomic_DNA"/>
</dbReference>
<dbReference type="GO" id="GO:0003700">
    <property type="term" value="F:DNA-binding transcription factor activity"/>
    <property type="evidence" value="ECO:0007669"/>
    <property type="project" value="InterPro"/>
</dbReference>
<dbReference type="Gene3D" id="1.10.10.10">
    <property type="entry name" value="Winged helix-like DNA-binding domain superfamily/Winged helix DNA-binding domain"/>
    <property type="match status" value="1"/>
</dbReference>
<dbReference type="PROSITE" id="PS50995">
    <property type="entry name" value="HTH_MARR_2"/>
    <property type="match status" value="1"/>
</dbReference>
<dbReference type="Proteomes" id="UP000824132">
    <property type="component" value="Unassembled WGS sequence"/>
</dbReference>
<dbReference type="PANTHER" id="PTHR33164">
    <property type="entry name" value="TRANSCRIPTIONAL REGULATOR, MARR FAMILY"/>
    <property type="match status" value="1"/>
</dbReference>
<protein>
    <submittedName>
        <fullName evidence="2">MarR family transcriptional regulator</fullName>
    </submittedName>
</protein>
<evidence type="ECO:0000313" key="3">
    <source>
        <dbReference type="Proteomes" id="UP000824132"/>
    </source>
</evidence>